<dbReference type="Gene3D" id="1.20.1330.10">
    <property type="entry name" value="f41 fragment of flagellin, N-terminal domain"/>
    <property type="match status" value="1"/>
</dbReference>
<keyword evidence="2" id="KW-0282">Flagellum</keyword>
<dbReference type="GO" id="GO:0009424">
    <property type="term" value="C:bacterial-type flagellum hook"/>
    <property type="evidence" value="ECO:0007669"/>
    <property type="project" value="InterPro"/>
</dbReference>
<dbReference type="InterPro" id="IPR013384">
    <property type="entry name" value="Flagell_FlgL"/>
</dbReference>
<dbReference type="KEGG" id="cmic:caldi_28330"/>
<dbReference type="Pfam" id="PF00669">
    <property type="entry name" value="Flagellin_N"/>
    <property type="match status" value="1"/>
</dbReference>
<reference evidence="2" key="1">
    <citation type="submission" date="2022-03" db="EMBL/GenBank/DDBJ databases">
        <title>Complete genome sequence of Caldinitratiruptor microaerophilus.</title>
        <authorList>
            <person name="Mukaiyama R."/>
            <person name="Nishiyama T."/>
            <person name="Ueda K."/>
        </authorList>
    </citation>
    <scope>NUCLEOTIDE SEQUENCE</scope>
    <source>
        <strain evidence="2">JCM 16183</strain>
    </source>
</reference>
<keyword evidence="2" id="KW-0969">Cilium</keyword>
<dbReference type="InterPro" id="IPR001492">
    <property type="entry name" value="Flagellin"/>
</dbReference>
<keyword evidence="3" id="KW-1185">Reference proteome</keyword>
<dbReference type="NCBIfam" id="TIGR02550">
    <property type="entry name" value="flagell_flgL"/>
    <property type="match status" value="1"/>
</dbReference>
<dbReference type="SUPFAM" id="SSF64518">
    <property type="entry name" value="Phase 1 flagellin"/>
    <property type="match status" value="1"/>
</dbReference>
<dbReference type="EMBL" id="AP025628">
    <property type="protein sequence ID" value="BDG61743.1"/>
    <property type="molecule type" value="Genomic_DNA"/>
</dbReference>
<proteinExistence type="predicted"/>
<dbReference type="RefSeq" id="WP_264842371.1">
    <property type="nucleotide sequence ID" value="NZ_AP025628.1"/>
</dbReference>
<evidence type="ECO:0000313" key="3">
    <source>
        <dbReference type="Proteomes" id="UP001163687"/>
    </source>
</evidence>
<protein>
    <submittedName>
        <fullName evidence="2">Flagellar hook-associated protein FlgL</fullName>
    </submittedName>
</protein>
<dbReference type="GO" id="GO:0071973">
    <property type="term" value="P:bacterial-type flagellum-dependent cell motility"/>
    <property type="evidence" value="ECO:0007669"/>
    <property type="project" value="InterPro"/>
</dbReference>
<organism evidence="2 3">
    <name type="scientific">Caldinitratiruptor microaerophilus</name>
    <dbReference type="NCBI Taxonomy" id="671077"/>
    <lineage>
        <taxon>Bacteria</taxon>
        <taxon>Bacillati</taxon>
        <taxon>Bacillota</taxon>
        <taxon>Clostridia</taxon>
        <taxon>Eubacteriales</taxon>
        <taxon>Symbiobacteriaceae</taxon>
        <taxon>Caldinitratiruptor</taxon>
    </lineage>
</organism>
<dbReference type="GO" id="GO:0005198">
    <property type="term" value="F:structural molecule activity"/>
    <property type="evidence" value="ECO:0007669"/>
    <property type="project" value="InterPro"/>
</dbReference>
<feature type="domain" description="Flagellin N-terminal" evidence="1">
    <location>
        <begin position="5"/>
        <end position="139"/>
    </location>
</feature>
<dbReference type="AlphaFoldDB" id="A0AA35G9R0"/>
<keyword evidence="2" id="KW-0966">Cell projection</keyword>
<accession>A0AA35G9R0</accession>
<dbReference type="PANTHER" id="PTHR42792">
    <property type="entry name" value="FLAGELLIN"/>
    <property type="match status" value="1"/>
</dbReference>
<dbReference type="InterPro" id="IPR001029">
    <property type="entry name" value="Flagellin_N"/>
</dbReference>
<evidence type="ECO:0000313" key="2">
    <source>
        <dbReference type="EMBL" id="BDG61743.1"/>
    </source>
</evidence>
<name>A0AA35G9R0_9FIRM</name>
<gene>
    <name evidence="2" type="primary">flgL</name>
    <name evidence="2" type="ORF">caldi_28330</name>
</gene>
<dbReference type="PANTHER" id="PTHR42792:SF1">
    <property type="entry name" value="FLAGELLAR HOOK-ASSOCIATED PROTEIN 3"/>
    <property type="match status" value="1"/>
</dbReference>
<sequence>MRITNRMMAGGLLDDLDRVRERMYRLETDISTGVWLHRPSDGPPEATSVMHYQEILARIRRYQTNMGDARAWMTTSEKAVSDLIEIVHRARELTIQGASDTSSVQSRESIRQEILQLRDYAIQVGNATYNGQYVFSGFATDVPPFQVDGSGNVVYKGDTQAIERDIGFGQRMRVNILGSRIGGDPADPNDVFVVLGAIANSLSTGSSADLEPAIGQLENILDRLLGVQAELGARQRTLELNEARMKDLEITVEGQLEGTRGTDMEATIINFNQIQRAYQVALAMGARILPPTLIDFLQ</sequence>
<evidence type="ECO:0000259" key="1">
    <source>
        <dbReference type="Pfam" id="PF00669"/>
    </source>
</evidence>
<dbReference type="Proteomes" id="UP001163687">
    <property type="component" value="Chromosome"/>
</dbReference>